<dbReference type="Pfam" id="PF25024">
    <property type="entry name" value="EGF_TEN"/>
    <property type="match status" value="1"/>
</dbReference>
<dbReference type="PROSITE" id="PS00010">
    <property type="entry name" value="ASX_HYDROXYL"/>
    <property type="match status" value="8"/>
</dbReference>
<dbReference type="GO" id="GO:0007219">
    <property type="term" value="P:Notch signaling pathway"/>
    <property type="evidence" value="ECO:0007669"/>
    <property type="project" value="InterPro"/>
</dbReference>
<dbReference type="PANTHER" id="PTHR45836:SF23">
    <property type="entry name" value="NEUROGENIC LOCUS NOTCH HOMOLOG PROTEIN 1"/>
    <property type="match status" value="1"/>
</dbReference>
<dbReference type="Pfam" id="PF00008">
    <property type="entry name" value="EGF"/>
    <property type="match status" value="3"/>
</dbReference>
<feature type="domain" description="EGF-like" evidence="15">
    <location>
        <begin position="115"/>
        <end position="152"/>
    </location>
</feature>
<protein>
    <recommendedName>
        <fullName evidence="15">EGF-like domain-containing protein</fullName>
    </recommendedName>
</protein>
<evidence type="ECO:0000256" key="13">
    <source>
        <dbReference type="SAM" id="MobiDB-lite"/>
    </source>
</evidence>
<dbReference type="FunFam" id="2.10.25.10:FF:000321">
    <property type="entry name" value="Protein delta homolog 1"/>
    <property type="match status" value="1"/>
</dbReference>
<feature type="region of interest" description="Disordered" evidence="13">
    <location>
        <begin position="656"/>
        <end position="676"/>
    </location>
</feature>
<comment type="caution">
    <text evidence="16">The sequence shown here is derived from an EMBL/GenBank/DDBJ whole genome shotgun (WGS) entry which is preliminary data.</text>
</comment>
<dbReference type="InterPro" id="IPR001007">
    <property type="entry name" value="VWF_dom"/>
</dbReference>
<dbReference type="InterPro" id="IPR018097">
    <property type="entry name" value="EGF_Ca-bd_CS"/>
</dbReference>
<sequence>MPGYTGRDCATDIDECLSNPCRNGGECVDLVDGYRCICPIGYSGNECEIDRDHCNPNPCQNNAPCFNTQSDYYCRCSENWVGKNCSMPRIKCANPPCNVFDGCSIPISSGSNISGPLMVSSGVCGGHGRCVGQSGGGFRCVCDPGYTGKYCHENINDCKMNPCQNGGTCVDKVHSFQCICEEGWEGDLCSIEKNECDPNPCRNNGTCTDAIADFKCTCKDGWKGKICSLLDSHCDRYTCRNGGTCQDLGNTFMCKCAPGWEGTTCHIAKTNLCKSNPCLNGGTCLNTGDYYTCICKEGFKGQNCQHDIDDCAQQPCLNGGRCVDGVNWYLCECANGFAGPDCRINVNECASGPCAYGATCVDGIGEFTCICPPGRTGTRCDLVEELAYARDSCFWEGRYFADNSTWMVNCNTCGCSSGVVSCTQVWCGAGNCLSSNPRAIDAVACNPNQVCVTSPRETCLSPVCAPWGECRDFETNRRVGPPSFPTPVTCWPNQAVLSNSCARLTLIVERSRLSTGVTTEILCMDLRRLTVAHQALIRAQDPLVLLCDLKQGYNDTLEVTVSLSKNSPSEARIIAEAVRVLGESISRKASALSLAAIVEVKVETALISEEKQGNGYMIALVCVVVIILAAAALALLFYWHQLRRDVVHMSSGVLSDSCSRHHDDEKSNNLQNEENLRRYTNPLRDESLSSLGGSLANLGSLRNAKGYLMKPSVSSMDLTPRVSLVRPISQLGQSHSSSEMLEMISEKEGKCDKKFEEKDTEKLCVKEKLSLEERLTAAEKLALEERLGHLAGTSSHHSSQTLLFKPQNAEVRNNTAGTFDDAVAHKDFAKRIINLKNATAAPAPRTLQQPSPQVDRGGPGDELTILV</sequence>
<dbReference type="SUPFAM" id="SSF57196">
    <property type="entry name" value="EGF/Laminin"/>
    <property type="match status" value="5"/>
</dbReference>
<feature type="compositionally biased region" description="Basic and acidic residues" evidence="13">
    <location>
        <begin position="658"/>
        <end position="667"/>
    </location>
</feature>
<dbReference type="GO" id="GO:0003008">
    <property type="term" value="P:system process"/>
    <property type="evidence" value="ECO:0007669"/>
    <property type="project" value="UniProtKB-ARBA"/>
</dbReference>
<feature type="domain" description="EGF-like" evidence="15">
    <location>
        <begin position="307"/>
        <end position="343"/>
    </location>
</feature>
<evidence type="ECO:0000256" key="11">
    <source>
        <dbReference type="ARBA" id="ARBA00023180"/>
    </source>
</evidence>
<feature type="domain" description="EGF-like" evidence="15">
    <location>
        <begin position="345"/>
        <end position="381"/>
    </location>
</feature>
<dbReference type="FunFam" id="2.10.25.10:FF:000391">
    <property type="entry name" value="Weary, isoform C"/>
    <property type="match status" value="1"/>
</dbReference>
<dbReference type="InterPro" id="IPR000152">
    <property type="entry name" value="EGF-type_Asp/Asn_hydroxyl_site"/>
</dbReference>
<feature type="disulfide bond" evidence="12">
    <location>
        <begin position="180"/>
        <end position="189"/>
    </location>
</feature>
<dbReference type="CDD" id="cd00054">
    <property type="entry name" value="EGF_CA"/>
    <property type="match status" value="9"/>
</dbReference>
<evidence type="ECO:0000256" key="6">
    <source>
        <dbReference type="ARBA" id="ARBA00022737"/>
    </source>
</evidence>
<dbReference type="GO" id="GO:0009986">
    <property type="term" value="C:cell surface"/>
    <property type="evidence" value="ECO:0007669"/>
    <property type="project" value="TreeGrafter"/>
</dbReference>
<evidence type="ECO:0000256" key="10">
    <source>
        <dbReference type="ARBA" id="ARBA00023157"/>
    </source>
</evidence>
<feature type="disulfide bond" evidence="12">
    <location>
        <begin position="256"/>
        <end position="265"/>
    </location>
</feature>
<evidence type="ECO:0000256" key="14">
    <source>
        <dbReference type="SAM" id="Phobius"/>
    </source>
</evidence>
<dbReference type="PROSITE" id="PS01187">
    <property type="entry name" value="EGF_CA"/>
    <property type="match status" value="4"/>
</dbReference>
<reference evidence="16" key="1">
    <citation type="journal article" date="2024" name="Gigascience">
        <title>Chromosome-level genome of the poultry shaft louse Menopon gallinae provides insight into the host-switching and adaptive evolution of parasitic lice.</title>
        <authorList>
            <person name="Xu Y."/>
            <person name="Ma L."/>
            <person name="Liu S."/>
            <person name="Liang Y."/>
            <person name="Liu Q."/>
            <person name="He Z."/>
            <person name="Tian L."/>
            <person name="Duan Y."/>
            <person name="Cai W."/>
            <person name="Li H."/>
            <person name="Song F."/>
        </authorList>
    </citation>
    <scope>NUCLEOTIDE SEQUENCE</scope>
    <source>
        <strain evidence="16">Cailab_2023a</strain>
    </source>
</reference>
<evidence type="ECO:0000256" key="7">
    <source>
        <dbReference type="ARBA" id="ARBA00022837"/>
    </source>
</evidence>
<dbReference type="PRINTS" id="PR02059">
    <property type="entry name" value="JAGGEDFAMILY"/>
</dbReference>
<gene>
    <name evidence="16" type="ORF">PYX00_007661</name>
</gene>
<dbReference type="Pfam" id="PF23575">
    <property type="entry name" value="JAG1"/>
    <property type="match status" value="1"/>
</dbReference>
<feature type="domain" description="EGF-like" evidence="15">
    <location>
        <begin position="12"/>
        <end position="48"/>
    </location>
</feature>
<dbReference type="EMBL" id="JARGDH010000004">
    <property type="protein sequence ID" value="KAL0270169.1"/>
    <property type="molecule type" value="Genomic_DNA"/>
</dbReference>
<keyword evidence="2" id="KW-1003">Cell membrane</keyword>
<dbReference type="InterPro" id="IPR009030">
    <property type="entry name" value="Growth_fac_rcpt_cys_sf"/>
</dbReference>
<evidence type="ECO:0000256" key="4">
    <source>
        <dbReference type="ARBA" id="ARBA00022692"/>
    </source>
</evidence>
<feature type="domain" description="EGF-like" evidence="15">
    <location>
        <begin position="230"/>
        <end position="266"/>
    </location>
</feature>
<feature type="disulfide bond" evidence="12">
    <location>
        <begin position="76"/>
        <end position="85"/>
    </location>
</feature>
<feature type="region of interest" description="Disordered" evidence="13">
    <location>
        <begin position="840"/>
        <end position="860"/>
    </location>
</feature>
<feature type="disulfide bond" evidence="12">
    <location>
        <begin position="38"/>
        <end position="47"/>
    </location>
</feature>
<evidence type="ECO:0000256" key="12">
    <source>
        <dbReference type="PROSITE-ProRule" id="PRU00076"/>
    </source>
</evidence>
<dbReference type="GO" id="GO:0007411">
    <property type="term" value="P:axon guidance"/>
    <property type="evidence" value="ECO:0007669"/>
    <property type="project" value="TreeGrafter"/>
</dbReference>
<dbReference type="GO" id="GO:0005112">
    <property type="term" value="F:Notch binding"/>
    <property type="evidence" value="ECO:0007669"/>
    <property type="project" value="InterPro"/>
</dbReference>
<dbReference type="InterPro" id="IPR000742">
    <property type="entry name" value="EGF"/>
</dbReference>
<dbReference type="GO" id="GO:0043235">
    <property type="term" value="C:receptor complex"/>
    <property type="evidence" value="ECO:0007669"/>
    <property type="project" value="TreeGrafter"/>
</dbReference>
<dbReference type="PANTHER" id="PTHR45836">
    <property type="entry name" value="SLIT HOMOLOG"/>
    <property type="match status" value="1"/>
</dbReference>
<feature type="domain" description="EGF-like" evidence="15">
    <location>
        <begin position="269"/>
        <end position="305"/>
    </location>
</feature>
<dbReference type="FunFam" id="2.10.25.10:FF:000061">
    <property type="entry name" value="Delta-like protein"/>
    <property type="match status" value="2"/>
</dbReference>
<dbReference type="Gene3D" id="2.10.25.10">
    <property type="entry name" value="Laminin"/>
    <property type="match status" value="9"/>
</dbReference>
<feature type="disulfide bond" evidence="12">
    <location>
        <begin position="142"/>
        <end position="151"/>
    </location>
</feature>
<evidence type="ECO:0000256" key="8">
    <source>
        <dbReference type="ARBA" id="ARBA00022989"/>
    </source>
</evidence>
<dbReference type="SUPFAM" id="SSF57184">
    <property type="entry name" value="Growth factor receptor domain"/>
    <property type="match status" value="1"/>
</dbReference>
<comment type="caution">
    <text evidence="12">Lacks conserved residue(s) required for the propagation of feature annotation.</text>
</comment>
<keyword evidence="7" id="KW-0106">Calcium</keyword>
<keyword evidence="11" id="KW-0325">Glycoprotein</keyword>
<accession>A0AAW2HJV0</accession>
<feature type="disulfide bond" evidence="12">
    <location>
        <begin position="333"/>
        <end position="342"/>
    </location>
</feature>
<keyword evidence="6" id="KW-0677">Repeat</keyword>
<dbReference type="SMART" id="SM00214">
    <property type="entry name" value="VWC"/>
    <property type="match status" value="1"/>
</dbReference>
<evidence type="ECO:0000256" key="2">
    <source>
        <dbReference type="ARBA" id="ARBA00022475"/>
    </source>
</evidence>
<dbReference type="InterPro" id="IPR051355">
    <property type="entry name" value="Notch/Slit_guidance"/>
</dbReference>
<dbReference type="GO" id="GO:0005509">
    <property type="term" value="F:calcium ion binding"/>
    <property type="evidence" value="ECO:0007669"/>
    <property type="project" value="InterPro"/>
</dbReference>
<dbReference type="PROSITE" id="PS50026">
    <property type="entry name" value="EGF_3"/>
    <property type="match status" value="9"/>
</dbReference>
<keyword evidence="5" id="KW-0732">Signal</keyword>
<proteinExistence type="predicted"/>
<dbReference type="FunFam" id="2.10.25.10:FF:000431">
    <property type="entry name" value="Delta-like protein"/>
    <property type="match status" value="1"/>
</dbReference>
<dbReference type="SMART" id="SM00179">
    <property type="entry name" value="EGF_CA"/>
    <property type="match status" value="9"/>
</dbReference>
<feature type="transmembrane region" description="Helical" evidence="14">
    <location>
        <begin position="616"/>
        <end position="639"/>
    </location>
</feature>
<keyword evidence="9 14" id="KW-0472">Membrane</keyword>
<dbReference type="InterPro" id="IPR013032">
    <property type="entry name" value="EGF-like_CS"/>
</dbReference>
<feature type="disulfide bond" evidence="12">
    <location>
        <begin position="371"/>
        <end position="380"/>
    </location>
</feature>
<evidence type="ECO:0000256" key="9">
    <source>
        <dbReference type="ARBA" id="ARBA00023136"/>
    </source>
</evidence>
<keyword evidence="4 14" id="KW-0812">Transmembrane</keyword>
<dbReference type="FunFam" id="2.10.25.10:FF:000117">
    <property type="entry name" value="Delta-like protein"/>
    <property type="match status" value="1"/>
</dbReference>
<evidence type="ECO:0000256" key="3">
    <source>
        <dbReference type="ARBA" id="ARBA00022536"/>
    </source>
</evidence>
<comment type="subcellular location">
    <subcellularLocation>
        <location evidence="1">Cell membrane</location>
        <topology evidence="1">Single-pass type I membrane protein</topology>
    </subcellularLocation>
</comment>
<dbReference type="PRINTS" id="PR00010">
    <property type="entry name" value="EGFBLOOD"/>
</dbReference>
<feature type="domain" description="EGF-like" evidence="15">
    <location>
        <begin position="192"/>
        <end position="228"/>
    </location>
</feature>
<feature type="disulfide bond" evidence="12">
    <location>
        <begin position="295"/>
        <end position="304"/>
    </location>
</feature>
<dbReference type="GO" id="GO:0005886">
    <property type="term" value="C:plasma membrane"/>
    <property type="evidence" value="ECO:0007669"/>
    <property type="project" value="UniProtKB-SubCell"/>
</dbReference>
<dbReference type="InterPro" id="IPR001881">
    <property type="entry name" value="EGF-like_Ca-bd_dom"/>
</dbReference>
<dbReference type="PROSITE" id="PS00022">
    <property type="entry name" value="EGF_1"/>
    <property type="match status" value="9"/>
</dbReference>
<dbReference type="FunFam" id="2.10.25.10:FF:000472">
    <property type="entry name" value="Uncharacterized protein, isoform A"/>
    <property type="match status" value="1"/>
</dbReference>
<dbReference type="PROSITE" id="PS01186">
    <property type="entry name" value="EGF_2"/>
    <property type="match status" value="7"/>
</dbReference>
<evidence type="ECO:0000256" key="5">
    <source>
        <dbReference type="ARBA" id="ARBA00022729"/>
    </source>
</evidence>
<keyword evidence="8 14" id="KW-1133">Transmembrane helix</keyword>
<feature type="domain" description="EGF-like" evidence="15">
    <location>
        <begin position="154"/>
        <end position="190"/>
    </location>
</feature>
<dbReference type="SMART" id="SM00181">
    <property type="entry name" value="EGF"/>
    <property type="match status" value="9"/>
</dbReference>
<name>A0AAW2HJV0_9NEOP</name>
<feature type="domain" description="EGF-like" evidence="15">
    <location>
        <begin position="50"/>
        <end position="86"/>
    </location>
</feature>
<organism evidence="16">
    <name type="scientific">Menopon gallinae</name>
    <name type="common">poultry shaft louse</name>
    <dbReference type="NCBI Taxonomy" id="328185"/>
    <lineage>
        <taxon>Eukaryota</taxon>
        <taxon>Metazoa</taxon>
        <taxon>Ecdysozoa</taxon>
        <taxon>Arthropoda</taxon>
        <taxon>Hexapoda</taxon>
        <taxon>Insecta</taxon>
        <taxon>Pterygota</taxon>
        <taxon>Neoptera</taxon>
        <taxon>Paraneoptera</taxon>
        <taxon>Psocodea</taxon>
        <taxon>Troctomorpha</taxon>
        <taxon>Phthiraptera</taxon>
        <taxon>Amblycera</taxon>
        <taxon>Menoponidae</taxon>
        <taxon>Menopon</taxon>
    </lineage>
</organism>
<dbReference type="SMART" id="SM00215">
    <property type="entry name" value="VWC_out"/>
    <property type="match status" value="1"/>
</dbReference>
<dbReference type="Pfam" id="PF12661">
    <property type="entry name" value="hEGF"/>
    <property type="match status" value="1"/>
</dbReference>
<evidence type="ECO:0000259" key="15">
    <source>
        <dbReference type="PROSITE" id="PS50026"/>
    </source>
</evidence>
<keyword evidence="10 12" id="KW-1015">Disulfide bond</keyword>
<keyword evidence="3 12" id="KW-0245">EGF-like domain</keyword>
<dbReference type="AlphaFoldDB" id="A0AAW2HJV0"/>
<dbReference type="InterPro" id="IPR056986">
    <property type="entry name" value="JAG1_1/2_dom"/>
</dbReference>
<dbReference type="InterPro" id="IPR026219">
    <property type="entry name" value="Jagged/Serrate"/>
</dbReference>
<evidence type="ECO:0000256" key="1">
    <source>
        <dbReference type="ARBA" id="ARBA00004251"/>
    </source>
</evidence>
<evidence type="ECO:0000313" key="16">
    <source>
        <dbReference type="EMBL" id="KAL0270169.1"/>
    </source>
</evidence>
<feature type="disulfide bond" evidence="12">
    <location>
        <begin position="218"/>
        <end position="227"/>
    </location>
</feature>